<dbReference type="EMBL" id="NEVH01016344">
    <property type="protein sequence ID" value="PNF25306.1"/>
    <property type="molecule type" value="Genomic_DNA"/>
</dbReference>
<name>A0A2J7Q9R0_9NEOP</name>
<dbReference type="InParanoid" id="A0A2J7Q9R0"/>
<comment type="caution">
    <text evidence="2">The sequence shown here is derived from an EMBL/GenBank/DDBJ whole genome shotgun (WGS) entry which is preliminary data.</text>
</comment>
<accession>A0A2J7Q9R0</accession>
<keyword evidence="3" id="KW-1185">Reference proteome</keyword>
<feature type="signal peptide" evidence="1">
    <location>
        <begin position="1"/>
        <end position="22"/>
    </location>
</feature>
<organism evidence="2 3">
    <name type="scientific">Cryptotermes secundus</name>
    <dbReference type="NCBI Taxonomy" id="105785"/>
    <lineage>
        <taxon>Eukaryota</taxon>
        <taxon>Metazoa</taxon>
        <taxon>Ecdysozoa</taxon>
        <taxon>Arthropoda</taxon>
        <taxon>Hexapoda</taxon>
        <taxon>Insecta</taxon>
        <taxon>Pterygota</taxon>
        <taxon>Neoptera</taxon>
        <taxon>Polyneoptera</taxon>
        <taxon>Dictyoptera</taxon>
        <taxon>Blattodea</taxon>
        <taxon>Blattoidea</taxon>
        <taxon>Termitoidae</taxon>
        <taxon>Kalotermitidae</taxon>
        <taxon>Cryptotermitinae</taxon>
        <taxon>Cryptotermes</taxon>
    </lineage>
</organism>
<keyword evidence="1" id="KW-0732">Signal</keyword>
<evidence type="ECO:0000256" key="1">
    <source>
        <dbReference type="SAM" id="SignalP"/>
    </source>
</evidence>
<feature type="chain" id="PRO_5014385382" evidence="1">
    <location>
        <begin position="23"/>
        <end position="66"/>
    </location>
</feature>
<evidence type="ECO:0000313" key="2">
    <source>
        <dbReference type="EMBL" id="PNF25306.1"/>
    </source>
</evidence>
<evidence type="ECO:0000313" key="3">
    <source>
        <dbReference type="Proteomes" id="UP000235965"/>
    </source>
</evidence>
<dbReference type="AlphaFoldDB" id="A0A2J7Q9R0"/>
<protein>
    <submittedName>
        <fullName evidence="2">Uncharacterized protein</fullName>
    </submittedName>
</protein>
<dbReference type="Proteomes" id="UP000235965">
    <property type="component" value="Unassembled WGS sequence"/>
</dbReference>
<reference evidence="2 3" key="1">
    <citation type="submission" date="2017-12" db="EMBL/GenBank/DDBJ databases">
        <title>Hemimetabolous genomes reveal molecular basis of termite eusociality.</title>
        <authorList>
            <person name="Harrison M.C."/>
            <person name="Jongepier E."/>
            <person name="Robertson H.M."/>
            <person name="Arning N."/>
            <person name="Bitard-Feildel T."/>
            <person name="Chao H."/>
            <person name="Childers C.P."/>
            <person name="Dinh H."/>
            <person name="Doddapaneni H."/>
            <person name="Dugan S."/>
            <person name="Gowin J."/>
            <person name="Greiner C."/>
            <person name="Han Y."/>
            <person name="Hu H."/>
            <person name="Hughes D.S.T."/>
            <person name="Huylmans A.-K."/>
            <person name="Kemena C."/>
            <person name="Kremer L.P.M."/>
            <person name="Lee S.L."/>
            <person name="Lopez-Ezquerra A."/>
            <person name="Mallet L."/>
            <person name="Monroy-Kuhn J.M."/>
            <person name="Moser A."/>
            <person name="Murali S.C."/>
            <person name="Muzny D.M."/>
            <person name="Otani S."/>
            <person name="Piulachs M.-D."/>
            <person name="Poelchau M."/>
            <person name="Qu J."/>
            <person name="Schaub F."/>
            <person name="Wada-Katsumata A."/>
            <person name="Worley K.C."/>
            <person name="Xie Q."/>
            <person name="Ylla G."/>
            <person name="Poulsen M."/>
            <person name="Gibbs R.A."/>
            <person name="Schal C."/>
            <person name="Richards S."/>
            <person name="Belles X."/>
            <person name="Korb J."/>
            <person name="Bornberg-Bauer E."/>
        </authorList>
    </citation>
    <scope>NUCLEOTIDE SEQUENCE [LARGE SCALE GENOMIC DNA]</scope>
    <source>
        <tissue evidence="2">Whole body</tissue>
    </source>
</reference>
<sequence>MWTEGLPDMMKLIGTLLQLVIANVTRTEIPYNNFTLGNYIKETEMARISGTMGKKKCIQNFGWETY</sequence>
<gene>
    <name evidence="2" type="ORF">B7P43_G10933</name>
</gene>
<proteinExistence type="predicted"/>